<dbReference type="EMBL" id="NULI01000006">
    <property type="protein sequence ID" value="PGS83970.1"/>
    <property type="molecule type" value="Genomic_DNA"/>
</dbReference>
<dbReference type="GO" id="GO:0016987">
    <property type="term" value="F:sigma factor activity"/>
    <property type="evidence" value="ECO:0007669"/>
    <property type="project" value="InterPro"/>
</dbReference>
<organism evidence="2 3">
    <name type="scientific">Bacillus cereus</name>
    <dbReference type="NCBI Taxonomy" id="1396"/>
    <lineage>
        <taxon>Bacteria</taxon>
        <taxon>Bacillati</taxon>
        <taxon>Bacillota</taxon>
        <taxon>Bacilli</taxon>
        <taxon>Bacillales</taxon>
        <taxon>Bacillaceae</taxon>
        <taxon>Bacillus</taxon>
        <taxon>Bacillus cereus group</taxon>
    </lineage>
</organism>
<dbReference type="InterPro" id="IPR013249">
    <property type="entry name" value="RNA_pol_sigma70_r4_t2"/>
</dbReference>
<dbReference type="GO" id="GO:0006352">
    <property type="term" value="P:DNA-templated transcription initiation"/>
    <property type="evidence" value="ECO:0007669"/>
    <property type="project" value="InterPro"/>
</dbReference>
<gene>
    <name evidence="2" type="ORF">COC69_01265</name>
</gene>
<evidence type="ECO:0000259" key="1">
    <source>
        <dbReference type="Pfam" id="PF08281"/>
    </source>
</evidence>
<evidence type="ECO:0000313" key="2">
    <source>
        <dbReference type="EMBL" id="PGS83970.1"/>
    </source>
</evidence>
<sequence>MDARKIRIRILNLQDKYCRKCEHHTGPHTHCMYHCEIGKEMYRLGMDLVPEEKNYAKQTQLEWDERCKQTLTLRKEGLTYKQIAQKLGCHASSLRTQLQKRGLSE</sequence>
<dbReference type="GO" id="GO:0003677">
    <property type="term" value="F:DNA binding"/>
    <property type="evidence" value="ECO:0007669"/>
    <property type="project" value="InterPro"/>
</dbReference>
<evidence type="ECO:0000313" key="3">
    <source>
        <dbReference type="Proteomes" id="UP000224203"/>
    </source>
</evidence>
<accession>A0A9X7CT43</accession>
<comment type="caution">
    <text evidence="2">The sequence shown here is derived from an EMBL/GenBank/DDBJ whole genome shotgun (WGS) entry which is preliminary data.</text>
</comment>
<dbReference type="Gene3D" id="1.10.10.60">
    <property type="entry name" value="Homeodomain-like"/>
    <property type="match status" value="1"/>
</dbReference>
<feature type="domain" description="RNA polymerase sigma factor 70 region 4 type 2" evidence="1">
    <location>
        <begin position="65"/>
        <end position="99"/>
    </location>
</feature>
<reference evidence="2 3" key="1">
    <citation type="submission" date="2017-09" db="EMBL/GenBank/DDBJ databases">
        <title>Large-scale bioinformatics analysis of Bacillus genomes uncovers conserved roles of natural products in bacterial physiology.</title>
        <authorList>
            <consortium name="Agbiome Team Llc"/>
            <person name="Bleich R.M."/>
            <person name="Grubbs K.J."/>
            <person name="Santa Maria K.C."/>
            <person name="Allen S.E."/>
            <person name="Farag S."/>
            <person name="Shank E.A."/>
            <person name="Bowers A."/>
        </authorList>
    </citation>
    <scope>NUCLEOTIDE SEQUENCE [LARGE SCALE GENOMIC DNA]</scope>
    <source>
        <strain evidence="2 3">AFS041711</strain>
    </source>
</reference>
<dbReference type="Pfam" id="PF08281">
    <property type="entry name" value="Sigma70_r4_2"/>
    <property type="match status" value="1"/>
</dbReference>
<dbReference type="RefSeq" id="WP_098782171.1">
    <property type="nucleotide sequence ID" value="NZ_NULI01000006.1"/>
</dbReference>
<dbReference type="Proteomes" id="UP000224203">
    <property type="component" value="Unassembled WGS sequence"/>
</dbReference>
<protein>
    <recommendedName>
        <fullName evidence="1">RNA polymerase sigma factor 70 region 4 type 2 domain-containing protein</fullName>
    </recommendedName>
</protein>
<dbReference type="AlphaFoldDB" id="A0A9X7CT43"/>
<proteinExistence type="predicted"/>
<name>A0A9X7CT43_BACCE</name>